<sequence length="94" mass="10062">MHKQQLRQARSGNSVPAGLSHYECPECGMTVAVGEYHPYAACLMVGGCHNGATIREALMAVFEDGMRVAAEKCRCNGSASIADKIESLMRSDAD</sequence>
<dbReference type="EMBL" id="FTMD01000027">
    <property type="protein sequence ID" value="SIR65942.1"/>
    <property type="molecule type" value="Genomic_DNA"/>
</dbReference>
<organism evidence="1 2">
    <name type="scientific">Aromatoleum tolulyticum</name>
    <dbReference type="NCBI Taxonomy" id="34027"/>
    <lineage>
        <taxon>Bacteria</taxon>
        <taxon>Pseudomonadati</taxon>
        <taxon>Pseudomonadota</taxon>
        <taxon>Betaproteobacteria</taxon>
        <taxon>Rhodocyclales</taxon>
        <taxon>Rhodocyclaceae</taxon>
        <taxon>Aromatoleum</taxon>
    </lineage>
</organism>
<proteinExistence type="predicted"/>
<name>A0A1N7CQS8_9RHOO</name>
<dbReference type="RefSeq" id="WP_244551800.1">
    <property type="nucleotide sequence ID" value="NZ_FTMD01000027.1"/>
</dbReference>
<reference evidence="2" key="1">
    <citation type="submission" date="2017-01" db="EMBL/GenBank/DDBJ databases">
        <authorList>
            <person name="Varghese N."/>
            <person name="Submissions S."/>
        </authorList>
    </citation>
    <scope>NUCLEOTIDE SEQUENCE [LARGE SCALE GENOMIC DNA]</scope>
    <source>
        <strain evidence="2">ATCC 51758</strain>
    </source>
</reference>
<evidence type="ECO:0000313" key="1">
    <source>
        <dbReference type="EMBL" id="SIR65942.1"/>
    </source>
</evidence>
<accession>A0A1N7CQS8</accession>
<dbReference type="AlphaFoldDB" id="A0A1N7CQS8"/>
<keyword evidence="2" id="KW-1185">Reference proteome</keyword>
<gene>
    <name evidence="1" type="ORF">SAMN05421829_12717</name>
</gene>
<protein>
    <submittedName>
        <fullName evidence="1">Uncharacterized protein</fullName>
    </submittedName>
</protein>
<dbReference type="STRING" id="34027.SAMN05421829_12717"/>
<dbReference type="Proteomes" id="UP000186819">
    <property type="component" value="Unassembled WGS sequence"/>
</dbReference>
<evidence type="ECO:0000313" key="2">
    <source>
        <dbReference type="Proteomes" id="UP000186819"/>
    </source>
</evidence>